<evidence type="ECO:0000313" key="1">
    <source>
        <dbReference type="EMBL" id="MBA2875578.1"/>
    </source>
</evidence>
<dbReference type="RefSeq" id="WP_181556375.1">
    <property type="nucleotide sequence ID" value="NZ_JACDUT010000007.1"/>
</dbReference>
<keyword evidence="2" id="KW-1185">Reference proteome</keyword>
<evidence type="ECO:0008006" key="3">
    <source>
        <dbReference type="Google" id="ProtNLM"/>
    </source>
</evidence>
<reference evidence="1 2" key="1">
    <citation type="submission" date="2020-07" db="EMBL/GenBank/DDBJ databases">
        <title>Genomic Encyclopedia of Type Strains, Phase IV (KMG-IV): sequencing the most valuable type-strain genomes for metagenomic binning, comparative biology and taxonomic classification.</title>
        <authorList>
            <person name="Goeker M."/>
        </authorList>
    </citation>
    <scope>NUCLEOTIDE SEQUENCE [LARGE SCALE GENOMIC DNA]</scope>
    <source>
        <strain evidence="1 2">DSM 15730</strain>
    </source>
</reference>
<dbReference type="Pfam" id="PF14176">
    <property type="entry name" value="YxiJ"/>
    <property type="match status" value="1"/>
</dbReference>
<dbReference type="AlphaFoldDB" id="A0A7V9Z7W1"/>
<dbReference type="InterPro" id="IPR025551">
    <property type="entry name" value="WapI/YxiJ-like"/>
</dbReference>
<accession>A0A7V9Z7W1</accession>
<proteinExistence type="predicted"/>
<comment type="caution">
    <text evidence="1">The sequence shown here is derived from an EMBL/GenBank/DDBJ whole genome shotgun (WGS) entry which is preliminary data.</text>
</comment>
<sequence>MANDNLLKQLNDIDNELHKPFPYKDACKIQKDFDDKFSEIQDEENCLTCDFDTYCMNIAGILSYVLRGKSKDIPKGQIEMLQFSFFELFNQYKFFEDKIIQYEEFYQEYMNYEKARKLLLEYLSE</sequence>
<evidence type="ECO:0000313" key="2">
    <source>
        <dbReference type="Proteomes" id="UP000523087"/>
    </source>
</evidence>
<organism evidence="1 2">
    <name type="scientific">Thermaerobacillus caldiproteolyticus</name>
    <dbReference type="NCBI Taxonomy" id="247480"/>
    <lineage>
        <taxon>Bacteria</taxon>
        <taxon>Bacillati</taxon>
        <taxon>Bacillota</taxon>
        <taxon>Bacilli</taxon>
        <taxon>Bacillales</taxon>
        <taxon>Anoxybacillaceae</taxon>
        <taxon>Thermaerobacillus</taxon>
    </lineage>
</organism>
<dbReference type="Proteomes" id="UP000523087">
    <property type="component" value="Unassembled WGS sequence"/>
</dbReference>
<dbReference type="EMBL" id="JACDUT010000007">
    <property type="protein sequence ID" value="MBA2875578.1"/>
    <property type="molecule type" value="Genomic_DNA"/>
</dbReference>
<name>A0A7V9Z7W1_9BACL</name>
<gene>
    <name evidence="1" type="ORF">HNR31_002368</name>
</gene>
<protein>
    <recommendedName>
        <fullName evidence="3">YxiJ-like protein</fullName>
    </recommendedName>
</protein>